<dbReference type="GO" id="GO:0006099">
    <property type="term" value="P:tricarboxylic acid cycle"/>
    <property type="evidence" value="ECO:0007669"/>
    <property type="project" value="TreeGrafter"/>
</dbReference>
<evidence type="ECO:0000256" key="1">
    <source>
        <dbReference type="ARBA" id="ARBA00008571"/>
    </source>
</evidence>
<proteinExistence type="inferred from homology"/>
<dbReference type="RefSeq" id="WP_124964072.1">
    <property type="nucleotide sequence ID" value="NZ_RRAZ01000006.1"/>
</dbReference>
<accession>A0A3P3DR48</accession>
<dbReference type="PANTHER" id="PTHR12469:SF2">
    <property type="entry name" value="SUCCINATE DEHYDROGENASE ASSEMBLY FACTOR 2, MITOCHONDRIAL"/>
    <property type="match status" value="1"/>
</dbReference>
<dbReference type="InterPro" id="IPR036714">
    <property type="entry name" value="SDH_sf"/>
</dbReference>
<dbReference type="EMBL" id="RRAZ01000006">
    <property type="protein sequence ID" value="RRH76685.1"/>
    <property type="molecule type" value="Genomic_DNA"/>
</dbReference>
<dbReference type="Pfam" id="PF03937">
    <property type="entry name" value="Sdh5"/>
    <property type="match status" value="1"/>
</dbReference>
<dbReference type="AlphaFoldDB" id="A0A3P3DR48"/>
<evidence type="ECO:0000256" key="3">
    <source>
        <dbReference type="ARBA" id="ARBA00023186"/>
    </source>
</evidence>
<dbReference type="Gene3D" id="1.10.150.250">
    <property type="entry name" value="Flavinator of succinate dehydrogenase"/>
    <property type="match status" value="1"/>
</dbReference>
<keyword evidence="3" id="KW-0143">Chaperone</keyword>
<sequence>MSELHEHRLKRLSMRSWRRGTKEMDLVLGPWSDVHLADLSGAKLDTYEQLLDENDQDLLPWVLGQAEAPEALRDLIAEIGVFARARLRAHH</sequence>
<dbReference type="OrthoDB" id="9807264at2"/>
<dbReference type="InterPro" id="IPR005631">
    <property type="entry name" value="SDH"/>
</dbReference>
<dbReference type="PANTHER" id="PTHR12469">
    <property type="entry name" value="PROTEIN EMI5 HOMOLOG, MITOCHONDRIAL"/>
    <property type="match status" value="1"/>
</dbReference>
<dbReference type="SUPFAM" id="SSF109910">
    <property type="entry name" value="YgfY-like"/>
    <property type="match status" value="1"/>
</dbReference>
<organism evidence="4 5">
    <name type="scientific">Falsigemmobacter faecalis</name>
    <dbReference type="NCBI Taxonomy" id="2488730"/>
    <lineage>
        <taxon>Bacteria</taxon>
        <taxon>Pseudomonadati</taxon>
        <taxon>Pseudomonadota</taxon>
        <taxon>Alphaproteobacteria</taxon>
        <taxon>Rhodobacterales</taxon>
        <taxon>Paracoccaceae</taxon>
        <taxon>Falsigemmobacter</taxon>
    </lineage>
</organism>
<reference evidence="4 5" key="1">
    <citation type="submission" date="2018-11" db="EMBL/GenBank/DDBJ databases">
        <title>Gemmobacter sp. nov., YIM 102744-1 draft genome.</title>
        <authorList>
            <person name="Li G."/>
            <person name="Jiang Y."/>
        </authorList>
    </citation>
    <scope>NUCLEOTIDE SEQUENCE [LARGE SCALE GENOMIC DNA]</scope>
    <source>
        <strain evidence="4 5">YIM 102744-1</strain>
    </source>
</reference>
<dbReference type="Proteomes" id="UP000282125">
    <property type="component" value="Unassembled WGS sequence"/>
</dbReference>
<protein>
    <recommendedName>
        <fullName evidence="2">FAD assembly factor SdhE</fullName>
    </recommendedName>
</protein>
<evidence type="ECO:0000256" key="2">
    <source>
        <dbReference type="ARBA" id="ARBA00019418"/>
    </source>
</evidence>
<keyword evidence="5" id="KW-1185">Reference proteome</keyword>
<evidence type="ECO:0000313" key="4">
    <source>
        <dbReference type="EMBL" id="RRH76685.1"/>
    </source>
</evidence>
<name>A0A3P3DR48_9RHOB</name>
<evidence type="ECO:0000313" key="5">
    <source>
        <dbReference type="Proteomes" id="UP000282125"/>
    </source>
</evidence>
<comment type="similarity">
    <text evidence="1">Belongs to the SdhE FAD assembly factor family.</text>
</comment>
<gene>
    <name evidence="4" type="ORF">EG244_05830</name>
</gene>
<comment type="caution">
    <text evidence="4">The sequence shown here is derived from an EMBL/GenBank/DDBJ whole genome shotgun (WGS) entry which is preliminary data.</text>
</comment>